<organism evidence="1 2">
    <name type="scientific">Cichlidogyrus casuarinus</name>
    <dbReference type="NCBI Taxonomy" id="1844966"/>
    <lineage>
        <taxon>Eukaryota</taxon>
        <taxon>Metazoa</taxon>
        <taxon>Spiralia</taxon>
        <taxon>Lophotrochozoa</taxon>
        <taxon>Platyhelminthes</taxon>
        <taxon>Monogenea</taxon>
        <taxon>Monopisthocotylea</taxon>
        <taxon>Dactylogyridea</taxon>
        <taxon>Ancyrocephalidae</taxon>
        <taxon>Cichlidogyrus</taxon>
    </lineage>
</organism>
<keyword evidence="2" id="KW-1185">Reference proteome</keyword>
<dbReference type="AlphaFoldDB" id="A0ABD2QNG3"/>
<accession>A0ABD2QNG3</accession>
<dbReference type="Proteomes" id="UP001626550">
    <property type="component" value="Unassembled WGS sequence"/>
</dbReference>
<comment type="caution">
    <text evidence="1">The sequence shown here is derived from an EMBL/GenBank/DDBJ whole genome shotgun (WGS) entry which is preliminary data.</text>
</comment>
<sequence length="433" mass="50363">MESIKHHIERRLARDSRLIKQLDDKEKERYLRFIDIEGYIKERTRKRTEATIQRLEDAKVNSLAKKSENSREWPAIDAITEQRPNPSSHVERTKISDIIRNENSLKKRSMLSYQVDFDKFWKKELVRKGILKMSQVSCLPASTEPCKNLQEKKKAVAFSPKNNKISDLYSKVKQQMHSSSDSVSASPRDGIQSVNIWRLPYRQRQRLLDKLFCDTPIPKYQMVNSRLGLSDKVYEQQSTLSTLMKRSEKRATEKTEFAKHTDLLATKLAFTKRLLEKYKPLDLEMIENAHSVKFLFSEKDHDCFTVMEPWKDVSKQLRAIDLHQYNVGHSKSTKSIVLADLGDLVIKTLGSDSQLLHTPRSVLKQDSLSFIFHSHSCDHLLEEPEEIEEILDLRDAEFGLKTIDAKPHISKWLTDFQKEVPESEAGFFCTEPL</sequence>
<proteinExistence type="predicted"/>
<evidence type="ECO:0000313" key="1">
    <source>
        <dbReference type="EMBL" id="KAL3320276.1"/>
    </source>
</evidence>
<evidence type="ECO:0000313" key="2">
    <source>
        <dbReference type="Proteomes" id="UP001626550"/>
    </source>
</evidence>
<dbReference type="EMBL" id="JBJKFK010000064">
    <property type="protein sequence ID" value="KAL3320276.1"/>
    <property type="molecule type" value="Genomic_DNA"/>
</dbReference>
<reference evidence="1 2" key="1">
    <citation type="submission" date="2024-11" db="EMBL/GenBank/DDBJ databases">
        <title>Adaptive evolution of stress response genes in parasites aligns with host niche diversity.</title>
        <authorList>
            <person name="Hahn C."/>
            <person name="Resl P."/>
        </authorList>
    </citation>
    <scope>NUCLEOTIDE SEQUENCE [LARGE SCALE GENOMIC DNA]</scope>
    <source>
        <strain evidence="1">EGGRZ-B1_66</strain>
        <tissue evidence="1">Body</tissue>
    </source>
</reference>
<gene>
    <name evidence="1" type="ORF">Ciccas_001048</name>
</gene>
<protein>
    <submittedName>
        <fullName evidence="1">Uncharacterized protein</fullName>
    </submittedName>
</protein>
<name>A0ABD2QNG3_9PLAT</name>